<evidence type="ECO:0000313" key="2">
    <source>
        <dbReference type="EMBL" id="KAF6024571.1"/>
    </source>
</evidence>
<evidence type="ECO:0000256" key="1">
    <source>
        <dbReference type="SAM" id="MobiDB-lite"/>
    </source>
</evidence>
<protein>
    <submittedName>
        <fullName evidence="2">Uncharacterized protein</fullName>
    </submittedName>
</protein>
<dbReference type="AlphaFoldDB" id="A0A7J7JG34"/>
<comment type="caution">
    <text evidence="2">The sequence shown here is derived from an EMBL/GenBank/DDBJ whole genome shotgun (WGS) entry which is preliminary data.</text>
</comment>
<evidence type="ECO:0000313" key="3">
    <source>
        <dbReference type="Proteomes" id="UP000593567"/>
    </source>
</evidence>
<keyword evidence="3" id="KW-1185">Reference proteome</keyword>
<proteinExistence type="predicted"/>
<gene>
    <name evidence="2" type="ORF">EB796_017131</name>
</gene>
<feature type="region of interest" description="Disordered" evidence="1">
    <location>
        <begin position="211"/>
        <end position="232"/>
    </location>
</feature>
<dbReference type="Proteomes" id="UP000593567">
    <property type="component" value="Unassembled WGS sequence"/>
</dbReference>
<organism evidence="2 3">
    <name type="scientific">Bugula neritina</name>
    <name type="common">Brown bryozoan</name>
    <name type="synonym">Sertularia neritina</name>
    <dbReference type="NCBI Taxonomy" id="10212"/>
    <lineage>
        <taxon>Eukaryota</taxon>
        <taxon>Metazoa</taxon>
        <taxon>Spiralia</taxon>
        <taxon>Lophotrochozoa</taxon>
        <taxon>Bryozoa</taxon>
        <taxon>Gymnolaemata</taxon>
        <taxon>Cheilostomatida</taxon>
        <taxon>Flustrina</taxon>
        <taxon>Buguloidea</taxon>
        <taxon>Bugulidae</taxon>
        <taxon>Bugula</taxon>
    </lineage>
</organism>
<sequence>MCHIVTYYMYLADKDTIGRRRRKSTPNMVTPTEGQMSRPIRDAEFTTNTNQLVYKHGVCVLIYPQNAWHDGNFMSPLSTPPERVTATYQDTLIEANSPNQPFAVDINAPTIATAVDTSLLHKTPAETSSLHRAPVQCLTYWPTLKLKSMADNSSISTALTNATVIRAIFSLYNIRSLVHRRQSSSASTSSTLSQPMFSASSSVYGSTESLNQLGSRKSTARPRSATKVWFPC</sequence>
<name>A0A7J7JG34_BUGNE</name>
<dbReference type="EMBL" id="VXIV02002559">
    <property type="protein sequence ID" value="KAF6024571.1"/>
    <property type="molecule type" value="Genomic_DNA"/>
</dbReference>
<reference evidence="2" key="1">
    <citation type="submission" date="2020-06" db="EMBL/GenBank/DDBJ databases">
        <title>Draft genome of Bugula neritina, a colonial animal packing powerful symbionts and potential medicines.</title>
        <authorList>
            <person name="Rayko M."/>
        </authorList>
    </citation>
    <scope>NUCLEOTIDE SEQUENCE [LARGE SCALE GENOMIC DNA]</scope>
    <source>
        <strain evidence="2">Kwan_BN1</strain>
    </source>
</reference>
<accession>A0A7J7JG34</accession>